<keyword evidence="2" id="KW-1015">Disulfide bond</keyword>
<keyword evidence="6" id="KW-1185">Reference proteome</keyword>
<comment type="caution">
    <text evidence="3">Lacks conserved residue(s) required for the propagation of feature annotation.</text>
</comment>
<dbReference type="Proteomes" id="UP000054359">
    <property type="component" value="Unassembled WGS sequence"/>
</dbReference>
<organism evidence="5 6">
    <name type="scientific">Stegodyphus mimosarum</name>
    <name type="common">African social velvet spider</name>
    <dbReference type="NCBI Taxonomy" id="407821"/>
    <lineage>
        <taxon>Eukaryota</taxon>
        <taxon>Metazoa</taxon>
        <taxon>Ecdysozoa</taxon>
        <taxon>Arthropoda</taxon>
        <taxon>Chelicerata</taxon>
        <taxon>Arachnida</taxon>
        <taxon>Araneae</taxon>
        <taxon>Araneomorphae</taxon>
        <taxon>Entelegynae</taxon>
        <taxon>Eresoidea</taxon>
        <taxon>Eresidae</taxon>
        <taxon>Stegodyphus</taxon>
    </lineage>
</organism>
<dbReference type="OrthoDB" id="10020456at2759"/>
<dbReference type="Pfam" id="PF00431">
    <property type="entry name" value="CUB"/>
    <property type="match status" value="1"/>
</dbReference>
<dbReference type="SUPFAM" id="SSF49854">
    <property type="entry name" value="Spermadhesin, CUB domain"/>
    <property type="match status" value="1"/>
</dbReference>
<proteinExistence type="predicted"/>
<evidence type="ECO:0000256" key="3">
    <source>
        <dbReference type="PROSITE-ProRule" id="PRU00059"/>
    </source>
</evidence>
<feature type="non-terminal residue" evidence="5">
    <location>
        <position position="116"/>
    </location>
</feature>
<evidence type="ECO:0000313" key="6">
    <source>
        <dbReference type="Proteomes" id="UP000054359"/>
    </source>
</evidence>
<keyword evidence="1" id="KW-0677">Repeat</keyword>
<accession>A0A087SZ78</accession>
<dbReference type="Gene3D" id="2.60.120.290">
    <property type="entry name" value="Spermadhesin, CUB domain"/>
    <property type="match status" value="1"/>
</dbReference>
<gene>
    <name evidence="5" type="ORF">X975_16475</name>
</gene>
<dbReference type="PANTHER" id="PTHR24251">
    <property type="entry name" value="OVOCHYMASE-RELATED"/>
    <property type="match status" value="1"/>
</dbReference>
<sequence>MHPKAEIIFRSNHIVHHRGFYGMYEFRHEKTIPPPKSTELVEGCGGTETGVGGVIVSPGYPHSFPKDVECVWLIRVDSKEHIYIRILDLQLYGSIANCADAELSIYDGYSSFTFNP</sequence>
<evidence type="ECO:0000313" key="5">
    <source>
        <dbReference type="EMBL" id="KFM58167.1"/>
    </source>
</evidence>
<dbReference type="InterPro" id="IPR000859">
    <property type="entry name" value="CUB_dom"/>
</dbReference>
<dbReference type="InterPro" id="IPR035914">
    <property type="entry name" value="Sperma_CUB_dom_sf"/>
</dbReference>
<protein>
    <submittedName>
        <fullName evidence="5">CUB domain-containing protein 2</fullName>
    </submittedName>
</protein>
<dbReference type="STRING" id="407821.A0A087SZ78"/>
<dbReference type="PROSITE" id="PS01180">
    <property type="entry name" value="CUB"/>
    <property type="match status" value="1"/>
</dbReference>
<feature type="domain" description="CUB" evidence="4">
    <location>
        <begin position="44"/>
        <end position="116"/>
    </location>
</feature>
<dbReference type="EMBL" id="KK112640">
    <property type="protein sequence ID" value="KFM58167.1"/>
    <property type="molecule type" value="Genomic_DNA"/>
</dbReference>
<evidence type="ECO:0000259" key="4">
    <source>
        <dbReference type="PROSITE" id="PS01180"/>
    </source>
</evidence>
<reference evidence="5 6" key="1">
    <citation type="submission" date="2013-11" db="EMBL/GenBank/DDBJ databases">
        <title>Genome sequencing of Stegodyphus mimosarum.</title>
        <authorList>
            <person name="Bechsgaard J."/>
        </authorList>
    </citation>
    <scope>NUCLEOTIDE SEQUENCE [LARGE SCALE GENOMIC DNA]</scope>
</reference>
<dbReference type="CDD" id="cd00041">
    <property type="entry name" value="CUB"/>
    <property type="match status" value="1"/>
</dbReference>
<evidence type="ECO:0000256" key="2">
    <source>
        <dbReference type="ARBA" id="ARBA00023157"/>
    </source>
</evidence>
<name>A0A087SZ78_STEMI</name>
<dbReference type="AlphaFoldDB" id="A0A087SZ78"/>
<evidence type="ECO:0000256" key="1">
    <source>
        <dbReference type="ARBA" id="ARBA00022737"/>
    </source>
</evidence>